<dbReference type="GO" id="GO:0006004">
    <property type="term" value="P:fucose metabolic process"/>
    <property type="evidence" value="ECO:0007669"/>
    <property type="project" value="UniProtKB-KW"/>
</dbReference>
<gene>
    <name evidence="20" type="ORF">X798_03056</name>
</gene>
<keyword evidence="9" id="KW-0333">Golgi apparatus</keyword>
<keyword evidence="21" id="KW-1185">Reference proteome</keyword>
<keyword evidence="19" id="KW-0812">Transmembrane</keyword>
<evidence type="ECO:0000256" key="17">
    <source>
        <dbReference type="ARBA" id="ARBA00047273"/>
    </source>
</evidence>
<evidence type="ECO:0000313" key="20">
    <source>
        <dbReference type="EMBL" id="OZC09950.1"/>
    </source>
</evidence>
<evidence type="ECO:0000256" key="16">
    <source>
        <dbReference type="ARBA" id="ARBA00033083"/>
    </source>
</evidence>
<evidence type="ECO:0000256" key="6">
    <source>
        <dbReference type="ARBA" id="ARBA00022679"/>
    </source>
</evidence>
<evidence type="ECO:0000256" key="10">
    <source>
        <dbReference type="ARBA" id="ARBA00023157"/>
    </source>
</evidence>
<dbReference type="EMBL" id="KZ269990">
    <property type="protein sequence ID" value="OZC09950.1"/>
    <property type="molecule type" value="Genomic_DNA"/>
</dbReference>
<keyword evidence="5 20" id="KW-0328">Glycosyltransferase</keyword>
<keyword evidence="13" id="KW-0119">Carbohydrate metabolism</keyword>
<evidence type="ECO:0000313" key="21">
    <source>
        <dbReference type="Proteomes" id="UP000242913"/>
    </source>
</evidence>
<evidence type="ECO:0000256" key="18">
    <source>
        <dbReference type="ARBA" id="ARBA00048647"/>
    </source>
</evidence>
<evidence type="ECO:0000256" key="4">
    <source>
        <dbReference type="ARBA" id="ARBA00012196"/>
    </source>
</evidence>
<sequence>MVTSERPETQTLFVLQSVTGRENLAGRFRVDHVITEGFERNVLICQRKLSPSNFYFQYWLLITSCLLFYLLFIMKCCDANESIAALASDVSKNERKFLIYDVNYGEGFNLRRDVFMRIANTVRILREHGHNYVLVLPPWGGLYHWRRGHLKVPWSKFFHIQSINEFIPVIEFHRFLKETNYDAIDEVLYLQGYAEGWAGGKYEIKYDQRNCISDPHYKFINGLCTLLFFFFFFFFFFFRKGWFFAFENVSARKFSCISIQGDSETLANMIQRDHYHANSLMIDRAETVLHSHFGDFHYWEARRSMRYAKHLRLVADEFRQERLNSDDVRDGTILSDSWKATRKEHGEAQGGDFICVHWRRGDFVRSHNADIPSISGTAEQIAAILRKENLTTVYLCTDASAAEVTTLINLLPSNVQVERFLNDSSLNDGEVSIVDQWICAHARYFIGTHTSTFSYRIQEDREILGFKPEKTFNRLCPDSDKDCEQPARWTIVYKESSNRY</sequence>
<evidence type="ECO:0000256" key="1">
    <source>
        <dbReference type="ARBA" id="ARBA00004240"/>
    </source>
</evidence>
<reference evidence="20 21" key="1">
    <citation type="submission" date="2015-12" db="EMBL/GenBank/DDBJ databases">
        <title>Draft genome of the nematode, Onchocerca flexuosa.</title>
        <authorList>
            <person name="Mitreva M."/>
        </authorList>
    </citation>
    <scope>NUCLEOTIDE SEQUENCE [LARGE SCALE GENOMIC DNA]</scope>
    <source>
        <strain evidence="20">Red Deer</strain>
    </source>
</reference>
<dbReference type="FunFam" id="3.40.50.11350:FF:000002">
    <property type="entry name" value="GDP-fucose protein O-fucosyltransferase 2"/>
    <property type="match status" value="1"/>
</dbReference>
<evidence type="ECO:0000256" key="7">
    <source>
        <dbReference type="ARBA" id="ARBA00022729"/>
    </source>
</evidence>
<dbReference type="CDD" id="cd11298">
    <property type="entry name" value="O-FucT-2"/>
    <property type="match status" value="1"/>
</dbReference>
<evidence type="ECO:0000256" key="15">
    <source>
        <dbReference type="ARBA" id="ARBA00026232"/>
    </source>
</evidence>
<comment type="catalytic activity">
    <reaction evidence="17">
        <text>L-threonyl-[protein] + GDP-beta-L-fucose = 3-O-(alpha-L-fucosyl)-L-threonyl-[protein] + GDP + H(+)</text>
        <dbReference type="Rhea" id="RHEA:70491"/>
        <dbReference type="Rhea" id="RHEA-COMP:11060"/>
        <dbReference type="Rhea" id="RHEA-COMP:17915"/>
        <dbReference type="ChEBI" id="CHEBI:15378"/>
        <dbReference type="ChEBI" id="CHEBI:30013"/>
        <dbReference type="ChEBI" id="CHEBI:57273"/>
        <dbReference type="ChEBI" id="CHEBI:58189"/>
        <dbReference type="ChEBI" id="CHEBI:189631"/>
        <dbReference type="EC" id="2.4.1.221"/>
    </reaction>
    <physiologicalReaction direction="left-to-right" evidence="17">
        <dbReference type="Rhea" id="RHEA:70492"/>
    </physiologicalReaction>
</comment>
<dbReference type="InterPro" id="IPR019378">
    <property type="entry name" value="GDP-Fuc_O-FucTrfase"/>
</dbReference>
<name>A0A238BZ10_9BILA</name>
<evidence type="ECO:0000256" key="2">
    <source>
        <dbReference type="ARBA" id="ARBA00004555"/>
    </source>
</evidence>
<evidence type="ECO:0000256" key="11">
    <source>
        <dbReference type="ARBA" id="ARBA00023180"/>
    </source>
</evidence>
<keyword evidence="6 20" id="KW-0808">Transferase</keyword>
<dbReference type="EC" id="2.4.1.221" evidence="4"/>
<dbReference type="AlphaFoldDB" id="A0A238BZ10"/>
<keyword evidence="19" id="KW-0472">Membrane</keyword>
<evidence type="ECO:0000256" key="5">
    <source>
        <dbReference type="ARBA" id="ARBA00022676"/>
    </source>
</evidence>
<dbReference type="PANTHER" id="PTHR13398">
    <property type="entry name" value="GDP-FUCOSE PROTEIN O-FUCOSYLTRANSFERASE 2"/>
    <property type="match status" value="1"/>
</dbReference>
<evidence type="ECO:0000256" key="3">
    <source>
        <dbReference type="ARBA" id="ARBA00004922"/>
    </source>
</evidence>
<evidence type="ECO:0000256" key="13">
    <source>
        <dbReference type="ARBA" id="ARBA00023277"/>
    </source>
</evidence>
<keyword evidence="19" id="KW-1133">Transmembrane helix</keyword>
<proteinExistence type="inferred from homology"/>
<organism evidence="20 21">
    <name type="scientific">Onchocerca flexuosa</name>
    <dbReference type="NCBI Taxonomy" id="387005"/>
    <lineage>
        <taxon>Eukaryota</taxon>
        <taxon>Metazoa</taxon>
        <taxon>Ecdysozoa</taxon>
        <taxon>Nematoda</taxon>
        <taxon>Chromadorea</taxon>
        <taxon>Rhabditida</taxon>
        <taxon>Spirurina</taxon>
        <taxon>Spiruromorpha</taxon>
        <taxon>Filarioidea</taxon>
        <taxon>Onchocercidae</taxon>
        <taxon>Onchocerca</taxon>
    </lineage>
</organism>
<evidence type="ECO:0000256" key="9">
    <source>
        <dbReference type="ARBA" id="ARBA00023034"/>
    </source>
</evidence>
<evidence type="ECO:0000256" key="12">
    <source>
        <dbReference type="ARBA" id="ARBA00023253"/>
    </source>
</evidence>
<evidence type="ECO:0000256" key="14">
    <source>
        <dbReference type="ARBA" id="ARBA00025803"/>
    </source>
</evidence>
<keyword evidence="8" id="KW-0256">Endoplasmic reticulum</keyword>
<protein>
    <recommendedName>
        <fullName evidence="15">GDP-fucose protein O-fucosyltransferase 2</fullName>
        <ecNumber evidence="4">2.4.1.221</ecNumber>
    </recommendedName>
    <alternativeName>
        <fullName evidence="16">Peptide-O-fucosyltransferase 2</fullName>
    </alternativeName>
</protein>
<dbReference type="InterPro" id="IPR045130">
    <property type="entry name" value="OFUT2-like"/>
</dbReference>
<keyword evidence="10" id="KW-1015">Disulfide bond</keyword>
<dbReference type="GO" id="GO:0005794">
    <property type="term" value="C:Golgi apparatus"/>
    <property type="evidence" value="ECO:0007669"/>
    <property type="project" value="UniProtKB-SubCell"/>
</dbReference>
<comment type="catalytic activity">
    <reaction evidence="18">
        <text>L-seryl-[protein] + GDP-beta-L-fucose = 3-O-(alpha-L-fucosyl)-L-seryl-[protein] + GDP + H(+)</text>
        <dbReference type="Rhea" id="RHEA:63644"/>
        <dbReference type="Rhea" id="RHEA-COMP:9863"/>
        <dbReference type="Rhea" id="RHEA-COMP:17914"/>
        <dbReference type="ChEBI" id="CHEBI:15378"/>
        <dbReference type="ChEBI" id="CHEBI:29999"/>
        <dbReference type="ChEBI" id="CHEBI:57273"/>
        <dbReference type="ChEBI" id="CHEBI:58189"/>
        <dbReference type="ChEBI" id="CHEBI:189632"/>
        <dbReference type="EC" id="2.4.1.221"/>
    </reaction>
    <physiologicalReaction direction="left-to-right" evidence="18">
        <dbReference type="Rhea" id="RHEA:63645"/>
    </physiologicalReaction>
</comment>
<evidence type="ECO:0000256" key="19">
    <source>
        <dbReference type="SAM" id="Phobius"/>
    </source>
</evidence>
<dbReference type="GO" id="GO:0005783">
    <property type="term" value="C:endoplasmic reticulum"/>
    <property type="evidence" value="ECO:0007669"/>
    <property type="project" value="UniProtKB-SubCell"/>
</dbReference>
<dbReference type="Gene3D" id="3.40.50.11340">
    <property type="match status" value="1"/>
</dbReference>
<keyword evidence="12" id="KW-0294">Fucose metabolism</keyword>
<keyword evidence="11" id="KW-0325">Glycoprotein</keyword>
<dbReference type="PANTHER" id="PTHR13398:SF0">
    <property type="entry name" value="GDP-FUCOSE PROTEIN O-FUCOSYLTRANSFERASE 2"/>
    <property type="match status" value="1"/>
</dbReference>
<evidence type="ECO:0000256" key="8">
    <source>
        <dbReference type="ARBA" id="ARBA00022824"/>
    </source>
</evidence>
<dbReference type="Proteomes" id="UP000242913">
    <property type="component" value="Unassembled WGS sequence"/>
</dbReference>
<comment type="pathway">
    <text evidence="3">Protein modification; protein glycosylation.</text>
</comment>
<comment type="subcellular location">
    <subcellularLocation>
        <location evidence="1">Endoplasmic reticulum</location>
    </subcellularLocation>
    <subcellularLocation>
        <location evidence="2">Golgi apparatus</location>
    </subcellularLocation>
</comment>
<comment type="similarity">
    <text evidence="14">Belongs to the glycosyltransferase 68 family.</text>
</comment>
<dbReference type="GO" id="GO:0046922">
    <property type="term" value="F:peptide-O-fucosyltransferase activity"/>
    <property type="evidence" value="ECO:0007669"/>
    <property type="project" value="UniProtKB-EC"/>
</dbReference>
<dbReference type="OrthoDB" id="422368at2759"/>
<keyword evidence="7" id="KW-0732">Signal</keyword>
<dbReference type="Pfam" id="PF10250">
    <property type="entry name" value="O-FucT"/>
    <property type="match status" value="1"/>
</dbReference>
<accession>A0A238BZ10</accession>
<dbReference type="Gene3D" id="3.40.50.11350">
    <property type="match status" value="1"/>
</dbReference>
<feature type="transmembrane region" description="Helical" evidence="19">
    <location>
        <begin position="56"/>
        <end position="74"/>
    </location>
</feature>
<feature type="transmembrane region" description="Helical" evidence="19">
    <location>
        <begin position="219"/>
        <end position="238"/>
    </location>
</feature>